<protein>
    <recommendedName>
        <fullName evidence="12">Isocitrate dehydrogenase [NAD] subunit 1, mitochondrial</fullName>
        <ecNumber evidence="5">1.1.1.41</ecNumber>
    </recommendedName>
    <alternativeName>
        <fullName evidence="11">Isocitric dehydrogenase</fullName>
    </alternativeName>
    <alternativeName>
        <fullName evidence="10">NAD(+)-specific ICDH</fullName>
    </alternativeName>
</protein>
<dbReference type="EC" id="1.1.1.41" evidence="5"/>
<comment type="similarity">
    <text evidence="3">Belongs to the isocitrate and isopropylmalate dehydrogenases family.</text>
</comment>
<comment type="caution">
    <text evidence="17">The sequence shown here is derived from an EMBL/GenBank/DDBJ whole genome shotgun (WGS) entry which is preliminary data.</text>
</comment>
<comment type="subcellular location">
    <subcellularLocation>
        <location evidence="2">Mitochondrion</location>
    </subcellularLocation>
</comment>
<dbReference type="Pfam" id="PF05345">
    <property type="entry name" value="He_PIG"/>
    <property type="match status" value="1"/>
</dbReference>
<evidence type="ECO:0000256" key="12">
    <source>
        <dbReference type="ARBA" id="ARBA00071938"/>
    </source>
</evidence>
<evidence type="ECO:0000256" key="8">
    <source>
        <dbReference type="ARBA" id="ARBA00022946"/>
    </source>
</evidence>
<feature type="transmembrane region" description="Helical" evidence="14">
    <location>
        <begin position="861"/>
        <end position="885"/>
    </location>
</feature>
<dbReference type="GO" id="GO:0006099">
    <property type="term" value="P:tricarboxylic acid cycle"/>
    <property type="evidence" value="ECO:0007669"/>
    <property type="project" value="UniProtKB-KW"/>
</dbReference>
<dbReference type="PANTHER" id="PTHR11835:SF42">
    <property type="entry name" value="ISOCITRATE DEHYDROGENASE [NAD] SUBUNIT BETA, MITOCHONDRIAL"/>
    <property type="match status" value="1"/>
</dbReference>
<dbReference type="InterPro" id="IPR006644">
    <property type="entry name" value="Cadg"/>
</dbReference>
<feature type="compositionally biased region" description="Low complexity" evidence="13">
    <location>
        <begin position="1145"/>
        <end position="1162"/>
    </location>
</feature>
<dbReference type="PANTHER" id="PTHR11835">
    <property type="entry name" value="DECARBOXYLATING DEHYDROGENASES-ISOCITRATE, ISOPROPYLMALATE, TARTRATE"/>
    <property type="match status" value="1"/>
</dbReference>
<keyword evidence="6" id="KW-0816">Tricarboxylic acid cycle</keyword>
<keyword evidence="8" id="KW-0809">Transit peptide</keyword>
<dbReference type="InterPro" id="IPR019818">
    <property type="entry name" value="IsoCit/isopropylmalate_DH_CS"/>
</dbReference>
<dbReference type="SMART" id="SM01329">
    <property type="entry name" value="Iso_dh"/>
    <property type="match status" value="1"/>
</dbReference>
<reference evidence="17 18" key="1">
    <citation type="submission" date="2019-07" db="EMBL/GenBank/DDBJ databases">
        <title>Rhodotorula toruloides NBRC10032 genome sequencing.</title>
        <authorList>
            <person name="Shida Y."/>
            <person name="Takaku H."/>
            <person name="Ogasawara W."/>
            <person name="Mori K."/>
        </authorList>
    </citation>
    <scope>NUCLEOTIDE SEQUENCE [LARGE SCALE GENOMIC DNA]</scope>
    <source>
        <strain evidence="17 18">NBRC10032</strain>
    </source>
</reference>
<comment type="subunit">
    <text evidence="4">Octamer of two non-identical subunits IDH1 and IDH2.</text>
</comment>
<dbReference type="SMART" id="SM00736">
    <property type="entry name" value="CADG"/>
    <property type="match status" value="1"/>
</dbReference>
<feature type="domain" description="Dystroglycan-type cadherin-like" evidence="15">
    <location>
        <begin position="394"/>
        <end position="491"/>
    </location>
</feature>
<evidence type="ECO:0000313" key="18">
    <source>
        <dbReference type="Proteomes" id="UP000321518"/>
    </source>
</evidence>
<keyword evidence="14" id="KW-0472">Membrane</keyword>
<name>A0A511KF91_RHOTO</name>
<evidence type="ECO:0000256" key="9">
    <source>
        <dbReference type="ARBA" id="ARBA00023128"/>
    </source>
</evidence>
<feature type="region of interest" description="Disordered" evidence="13">
    <location>
        <begin position="752"/>
        <end position="774"/>
    </location>
</feature>
<dbReference type="Proteomes" id="UP000321518">
    <property type="component" value="Unassembled WGS sequence"/>
</dbReference>
<organism evidence="17 18">
    <name type="scientific">Rhodotorula toruloides</name>
    <name type="common">Yeast</name>
    <name type="synonym">Rhodosporidium toruloides</name>
    <dbReference type="NCBI Taxonomy" id="5286"/>
    <lineage>
        <taxon>Eukaryota</taxon>
        <taxon>Fungi</taxon>
        <taxon>Dikarya</taxon>
        <taxon>Basidiomycota</taxon>
        <taxon>Pucciniomycotina</taxon>
        <taxon>Microbotryomycetes</taxon>
        <taxon>Sporidiobolales</taxon>
        <taxon>Sporidiobolaceae</taxon>
        <taxon>Rhodotorula</taxon>
    </lineage>
</organism>
<dbReference type="FunFam" id="3.40.718.10:FF:000001">
    <property type="entry name" value="Isocitrate dehydrogenase [NAD] subunit, mitochondrial"/>
    <property type="match status" value="1"/>
</dbReference>
<accession>A0A511KF91</accession>
<evidence type="ECO:0000256" key="14">
    <source>
        <dbReference type="SAM" id="Phobius"/>
    </source>
</evidence>
<dbReference type="InterPro" id="IPR024084">
    <property type="entry name" value="IsoPropMal-DH-like_dom"/>
</dbReference>
<evidence type="ECO:0000256" key="13">
    <source>
        <dbReference type="SAM" id="MobiDB-lite"/>
    </source>
</evidence>
<feature type="compositionally biased region" description="Low complexity" evidence="13">
    <location>
        <begin position="1115"/>
        <end position="1138"/>
    </location>
</feature>
<feature type="region of interest" description="Disordered" evidence="13">
    <location>
        <begin position="1068"/>
        <end position="1497"/>
    </location>
</feature>
<evidence type="ECO:0000256" key="1">
    <source>
        <dbReference type="ARBA" id="ARBA00000837"/>
    </source>
</evidence>
<feature type="transmembrane region" description="Helical" evidence="14">
    <location>
        <begin position="376"/>
        <end position="399"/>
    </location>
</feature>
<evidence type="ECO:0000313" key="17">
    <source>
        <dbReference type="EMBL" id="GEM09041.1"/>
    </source>
</evidence>
<feature type="region of interest" description="Disordered" evidence="13">
    <location>
        <begin position="965"/>
        <end position="1002"/>
    </location>
</feature>
<evidence type="ECO:0000256" key="11">
    <source>
        <dbReference type="ARBA" id="ARBA00030683"/>
    </source>
</evidence>
<dbReference type="SUPFAM" id="SSF49313">
    <property type="entry name" value="Cadherin-like"/>
    <property type="match status" value="2"/>
</dbReference>
<feature type="compositionally biased region" description="Low complexity" evidence="13">
    <location>
        <begin position="1288"/>
        <end position="1305"/>
    </location>
</feature>
<dbReference type="Gene3D" id="3.40.718.10">
    <property type="entry name" value="Isopropylmalate Dehydrogenase"/>
    <property type="match status" value="1"/>
</dbReference>
<feature type="compositionally biased region" description="Basic and acidic residues" evidence="13">
    <location>
        <begin position="1260"/>
        <end position="1270"/>
    </location>
</feature>
<evidence type="ECO:0000259" key="15">
    <source>
        <dbReference type="SMART" id="SM00736"/>
    </source>
</evidence>
<feature type="compositionally biased region" description="Polar residues" evidence="13">
    <location>
        <begin position="1473"/>
        <end position="1491"/>
    </location>
</feature>
<proteinExistence type="inferred from homology"/>
<evidence type="ECO:0000256" key="4">
    <source>
        <dbReference type="ARBA" id="ARBA00011567"/>
    </source>
</evidence>
<dbReference type="GO" id="GO:0000287">
    <property type="term" value="F:magnesium ion binding"/>
    <property type="evidence" value="ECO:0007669"/>
    <property type="project" value="InterPro"/>
</dbReference>
<keyword evidence="9" id="KW-0496">Mitochondrion</keyword>
<feature type="compositionally biased region" description="Polar residues" evidence="13">
    <location>
        <begin position="1187"/>
        <end position="1212"/>
    </location>
</feature>
<dbReference type="EMBL" id="BJWK01000007">
    <property type="protein sequence ID" value="GEM09041.1"/>
    <property type="molecule type" value="Genomic_DNA"/>
</dbReference>
<feature type="compositionally biased region" description="Polar residues" evidence="13">
    <location>
        <begin position="1410"/>
        <end position="1421"/>
    </location>
</feature>
<feature type="compositionally biased region" description="Polar residues" evidence="13">
    <location>
        <begin position="1084"/>
        <end position="1098"/>
    </location>
</feature>
<feature type="domain" description="Isopropylmalate dehydrogenase-like" evidence="16">
    <location>
        <begin position="42"/>
        <end position="368"/>
    </location>
</feature>
<feature type="compositionally biased region" description="Low complexity" evidence="13">
    <location>
        <begin position="969"/>
        <end position="985"/>
    </location>
</feature>
<dbReference type="GO" id="GO:0006102">
    <property type="term" value="P:isocitrate metabolic process"/>
    <property type="evidence" value="ECO:0007669"/>
    <property type="project" value="TreeGrafter"/>
</dbReference>
<dbReference type="Pfam" id="PF00180">
    <property type="entry name" value="Iso_dh"/>
    <property type="match status" value="1"/>
</dbReference>
<evidence type="ECO:0000259" key="16">
    <source>
        <dbReference type="SMART" id="SM01329"/>
    </source>
</evidence>
<dbReference type="InterPro" id="IPR004434">
    <property type="entry name" value="Isocitrate_DH_NAD"/>
</dbReference>
<dbReference type="SUPFAM" id="SSF53659">
    <property type="entry name" value="Isocitrate/Isopropylmalate dehydrogenase-like"/>
    <property type="match status" value="1"/>
</dbReference>
<gene>
    <name evidence="17" type="ORF">Rt10032_c07g3058</name>
</gene>
<feature type="compositionally biased region" description="Acidic residues" evidence="13">
    <location>
        <begin position="1354"/>
        <end position="1365"/>
    </location>
</feature>
<evidence type="ECO:0000256" key="7">
    <source>
        <dbReference type="ARBA" id="ARBA00022842"/>
    </source>
</evidence>
<dbReference type="OrthoDB" id="414243at2759"/>
<dbReference type="PROSITE" id="PS00470">
    <property type="entry name" value="IDH_IMDH"/>
    <property type="match status" value="1"/>
</dbReference>
<evidence type="ECO:0000256" key="6">
    <source>
        <dbReference type="ARBA" id="ARBA00022532"/>
    </source>
</evidence>
<dbReference type="NCBIfam" id="TIGR00175">
    <property type="entry name" value="mito_nad_idh"/>
    <property type="match status" value="1"/>
</dbReference>
<keyword evidence="14" id="KW-0812">Transmembrane</keyword>
<dbReference type="InterPro" id="IPR015919">
    <property type="entry name" value="Cadherin-like_sf"/>
</dbReference>
<comment type="catalytic activity">
    <reaction evidence="1">
        <text>D-threo-isocitrate + NAD(+) = 2-oxoglutarate + CO2 + NADH</text>
        <dbReference type="Rhea" id="RHEA:23632"/>
        <dbReference type="ChEBI" id="CHEBI:15562"/>
        <dbReference type="ChEBI" id="CHEBI:16526"/>
        <dbReference type="ChEBI" id="CHEBI:16810"/>
        <dbReference type="ChEBI" id="CHEBI:57540"/>
        <dbReference type="ChEBI" id="CHEBI:57945"/>
        <dbReference type="EC" id="1.1.1.41"/>
    </reaction>
</comment>
<feature type="region of interest" description="Disordered" evidence="13">
    <location>
        <begin position="1607"/>
        <end position="1631"/>
    </location>
</feature>
<evidence type="ECO:0000256" key="5">
    <source>
        <dbReference type="ARBA" id="ARBA00013012"/>
    </source>
</evidence>
<dbReference type="Gene3D" id="2.60.40.10">
    <property type="entry name" value="Immunoglobulins"/>
    <property type="match status" value="2"/>
</dbReference>
<dbReference type="GO" id="GO:0005509">
    <property type="term" value="F:calcium ion binding"/>
    <property type="evidence" value="ECO:0007669"/>
    <property type="project" value="InterPro"/>
</dbReference>
<dbReference type="GO" id="GO:0051287">
    <property type="term" value="F:NAD binding"/>
    <property type="evidence" value="ECO:0007669"/>
    <property type="project" value="InterPro"/>
</dbReference>
<evidence type="ECO:0000256" key="3">
    <source>
        <dbReference type="ARBA" id="ARBA00007769"/>
    </source>
</evidence>
<evidence type="ECO:0000256" key="2">
    <source>
        <dbReference type="ARBA" id="ARBA00004173"/>
    </source>
</evidence>
<dbReference type="GO" id="GO:0004449">
    <property type="term" value="F:isocitrate dehydrogenase (NAD+) activity"/>
    <property type="evidence" value="ECO:0007669"/>
    <property type="project" value="UniProtKB-EC"/>
</dbReference>
<dbReference type="GO" id="GO:0005739">
    <property type="term" value="C:mitochondrion"/>
    <property type="evidence" value="ECO:0007669"/>
    <property type="project" value="UniProtKB-SubCell"/>
</dbReference>
<sequence length="1662" mass="175666">MFTKPLALRNHLVGQARSATTLGVGISRPSAIQPTKYGGVYSVTLIPGDGVGKEITQSVEEIFEHANVPVDFEKFNVSGGTSEDAALFKRSMDSLRRNKVGLKGILYTPVERSGHTSWNVAMRQQLDIYASVVLCKSVPGVPTRHKDVDFAIIRENTEGEYSGLEHQSSPGVVESLKIMTRRKTERIARFAFDFAIKNGRKHVTAIHKANIMKLGDGLFLNTCRRVAEEYKDSGITFSDMIVDNTSMQLVNRPQQFDVMVMPNLYGSIISNIGAALVGGPGIVPGANIGREFALFEPGCRHVAKDIQGQDSANPAAMILSATMLLRHLGLEHHANAIASSVYKILEEGKIRTPDLGGTSHTTDFTHAVIKGLHMRVVYALVGSIVATVALAAPSLVYPLQAQRPPVARLGAPWTFTILPGTFSGSSSLSISSTLPSWATFNAASGTFSGTPPASQSALGSTQVTVVAESAPGSGSASDSFTLLVDDPSNDPPPYIRLPIADQLASAAAVSGGGSLTPDGALKVPPQWSFSFGFQQYTAENSAMEKMYYSACERGTTTLPSWIKFDNSTVTFYGLAPYQKGNLEVVLFASSRFGYGDVAQTFRIDVVDHSFELLGSAALQANHSTFGPLPSVNVTPGGPVNYVVPLDGFRIDNSTISRANLSSVSVNFASANLSSDLTFDAASLTITGDVPATFATGGSPLPIPLTFVDQYNDSLATTVALVVSPSLFNLSALPGTIDVQAGQKFSQDLTPYLAPSSASSSNRRRALPPALNGTNSTATISPSAAASWLSFDSSSFSLTGTAPSLNSSLSISNASVVVDATAPSTGAISRATFVVQVVKGEGNTTAPTGGSSGHSLSHDAKLGLGLGLGLGIPLLIALVLLALWYYRRHRDSRAGGAGGAGPAKRRSSAGLVISHPRPLAPASASVFGGASTVTVVTPSLHVGDKEWGEKDVGEKKDESMALPTSVVQHAASPAATASTSTSTATPGLPSFLQQPPPPQPKRFDVMGVLFRSESGASILDSIRAGVTGKGKGKGKAKERDQSQRSLPQETSLFGLGIDEATGEAKRIVVVSEGGKTDGNRRSTYRENSGGSARTGTPTDSAGRAIGASGRVSSWESGASSSLFYSSSGSRSGSDTGSTGPHRRTTSRSGSFGSPASLASMSSSRRVGATPASVPQRRRDFLPLPLKSPTASPGSSPALSPTRDTYDVTHSSGSLDRAAGGLERADSGETEESAYDGADVSDPAGGIRMVASHSDSSSGQGRMDDSVERSEMLLEESVVYDESRHFQQFSSPSRSGSYPSDSPSVESFQRPPPRLVPFTSERRPPPFSRTFTSQASLAARRPSEPMSAEDVHYDDDAVEDAWEEDEEGRPRSGVYAPPDWEGSPTTSVVFYPRASQPPSSHQRDTMRYPSGSAYSYHSRTSFDTDADGQKLSGSGMRYVGSVASTVPSPYMPSPSARGSGSHYSHDVTGTPRSDVFSSTSRQSTEATSRPRSSVSHKRASSYLEPLRVQLYVNEPFRFVPRLDPPPFASITSSPGRGGPPRATYSAWIEVSSLDADQAQLFANEGTEDGLAPLPEWVRFDGSSIEMHGLARRGDAGAWPVVVVERKALRTPGSPSRSGKRRSRDDEDSTEQIVGRFELIVGDRHVDALGEGEEGEEGELRLVTY</sequence>
<dbReference type="InterPro" id="IPR013783">
    <property type="entry name" value="Ig-like_fold"/>
</dbReference>
<feature type="compositionally biased region" description="Basic and acidic residues" evidence="13">
    <location>
        <begin position="1073"/>
        <end position="1083"/>
    </location>
</feature>
<dbReference type="GO" id="GO:0016020">
    <property type="term" value="C:membrane"/>
    <property type="evidence" value="ECO:0007669"/>
    <property type="project" value="InterPro"/>
</dbReference>
<feature type="region of interest" description="Disordered" evidence="13">
    <location>
        <begin position="1020"/>
        <end position="1053"/>
    </location>
</feature>
<evidence type="ECO:0000256" key="10">
    <source>
        <dbReference type="ARBA" id="ARBA00030631"/>
    </source>
</evidence>
<keyword evidence="7" id="KW-0460">Magnesium</keyword>
<keyword evidence="14" id="KW-1133">Transmembrane helix</keyword>